<feature type="region of interest" description="Disordered" evidence="1">
    <location>
        <begin position="1"/>
        <end position="175"/>
    </location>
</feature>
<feature type="compositionally biased region" description="Gly residues" evidence="1">
    <location>
        <begin position="48"/>
        <end position="64"/>
    </location>
</feature>
<feature type="compositionally biased region" description="Gly residues" evidence="1">
    <location>
        <begin position="131"/>
        <end position="167"/>
    </location>
</feature>
<comment type="caution">
    <text evidence="3">The sequence shown here is derived from an EMBL/GenBank/DDBJ whole genome shotgun (WGS) entry which is preliminary data.</text>
</comment>
<name>A0A6C1C6T4_9ACTN</name>
<feature type="transmembrane region" description="Helical" evidence="2">
    <location>
        <begin position="189"/>
        <end position="215"/>
    </location>
</feature>
<dbReference type="AlphaFoldDB" id="A0A6C1C6T4"/>
<keyword evidence="2" id="KW-1133">Transmembrane helix</keyword>
<evidence type="ECO:0000313" key="3">
    <source>
        <dbReference type="EMBL" id="TGG75759.1"/>
    </source>
</evidence>
<protein>
    <submittedName>
        <fullName evidence="3">Uncharacterized protein</fullName>
    </submittedName>
</protein>
<evidence type="ECO:0000313" key="4">
    <source>
        <dbReference type="Proteomes" id="UP000298111"/>
    </source>
</evidence>
<keyword evidence="2" id="KW-0472">Membrane</keyword>
<dbReference type="EMBL" id="RCIY01000114">
    <property type="protein sequence ID" value="TGG75759.1"/>
    <property type="molecule type" value="Genomic_DNA"/>
</dbReference>
<accession>A0A6C1C6T4</accession>
<gene>
    <name evidence="3" type="ORF">D8771_32735</name>
</gene>
<keyword evidence="2" id="KW-0812">Transmembrane</keyword>
<dbReference type="RefSeq" id="WP_031175829.1">
    <property type="nucleotide sequence ID" value="NZ_BBQG01000047.1"/>
</dbReference>
<organism evidence="3 4">
    <name type="scientific">Streptomyces albus</name>
    <dbReference type="NCBI Taxonomy" id="1888"/>
    <lineage>
        <taxon>Bacteria</taxon>
        <taxon>Bacillati</taxon>
        <taxon>Actinomycetota</taxon>
        <taxon>Actinomycetes</taxon>
        <taxon>Kitasatosporales</taxon>
        <taxon>Streptomycetaceae</taxon>
        <taxon>Streptomyces</taxon>
    </lineage>
</organism>
<dbReference type="GeneID" id="75181821"/>
<reference evidence="3 4" key="1">
    <citation type="submission" date="2018-10" db="EMBL/GenBank/DDBJ databases">
        <title>Isolation of pseudouridimycin from Streptomyces albus DSM 40763.</title>
        <authorList>
            <person name="Rosenqvist P."/>
            <person name="Metsae-Ketelae M."/>
            <person name="Virta P."/>
        </authorList>
    </citation>
    <scope>NUCLEOTIDE SEQUENCE [LARGE SCALE GENOMIC DNA]</scope>
    <source>
        <strain evidence="3 4">DSM 40763</strain>
    </source>
</reference>
<evidence type="ECO:0000256" key="1">
    <source>
        <dbReference type="SAM" id="MobiDB-lite"/>
    </source>
</evidence>
<proteinExistence type="predicted"/>
<dbReference type="Proteomes" id="UP000298111">
    <property type="component" value="Unassembled WGS sequence"/>
</dbReference>
<sequence length="342" mass="35425">MTDRRRRTAASDSTSREENPFAPPPEGQPDQPWQPRAPHWGAASQGPDGQGGHGSQGGGQGSHGKGPRRAGADQRGTAGGRTPDTGGSGDGDGNGRDEGHGTGDSPGGAPDKKTEPPVWGSQWSSRQPGRQDGGGGWQGGGRQPGGPSGPGGPGGPGQPGGGPGGPRGMRWDPTDPLQRHARYSLHAGIWGLFFALLSVPEVALLLGALSLYWGINALRGKQPRSAASADRSKGGKRHRGVTATAEDVAGTDRSPEHRQDTAGRPPIPLAVTPAQAAKAKRTAATSGLVAAGLTLVIVASTYAFQFTYSDYFACQNDALTQSSRDDCKRHLPEELRPFLENR</sequence>
<evidence type="ECO:0000256" key="2">
    <source>
        <dbReference type="SAM" id="Phobius"/>
    </source>
</evidence>
<feature type="region of interest" description="Disordered" evidence="1">
    <location>
        <begin position="222"/>
        <end position="268"/>
    </location>
</feature>